<dbReference type="Pfam" id="PF01822">
    <property type="entry name" value="WSC"/>
    <property type="match status" value="2"/>
</dbReference>
<dbReference type="Pfam" id="PF12947">
    <property type="entry name" value="EGF_3"/>
    <property type="match status" value="1"/>
</dbReference>
<dbReference type="PANTHER" id="PTHR46160">
    <property type="entry name" value="ALPHA-TECTORIN-RELATED"/>
    <property type="match status" value="1"/>
</dbReference>
<dbReference type="InterPro" id="IPR013806">
    <property type="entry name" value="Kringle-like"/>
</dbReference>
<dbReference type="PROSITE" id="PS51212">
    <property type="entry name" value="WSC"/>
    <property type="match status" value="2"/>
</dbReference>
<dbReference type="SMART" id="SM00181">
    <property type="entry name" value="EGF"/>
    <property type="match status" value="3"/>
</dbReference>
<evidence type="ECO:0000259" key="7">
    <source>
        <dbReference type="PROSITE" id="PS51212"/>
    </source>
</evidence>
<protein>
    <recommendedName>
        <fullName evidence="11">WSC domain-containing protein</fullName>
    </recommendedName>
</protein>
<evidence type="ECO:0000256" key="3">
    <source>
        <dbReference type="ARBA" id="ARBA00023157"/>
    </source>
</evidence>
<feature type="domain" description="VWFD" evidence="8">
    <location>
        <begin position="147"/>
        <end position="336"/>
    </location>
</feature>
<dbReference type="EMBL" id="UYJE01001821">
    <property type="protein sequence ID" value="VDI05504.1"/>
    <property type="molecule type" value="Genomic_DNA"/>
</dbReference>
<dbReference type="InterPro" id="IPR002919">
    <property type="entry name" value="TIL_dom"/>
</dbReference>
<feature type="transmembrane region" description="Helical" evidence="5">
    <location>
        <begin position="45"/>
        <end position="68"/>
    </location>
</feature>
<evidence type="ECO:0000256" key="5">
    <source>
        <dbReference type="SAM" id="Phobius"/>
    </source>
</evidence>
<dbReference type="SMART" id="SM00216">
    <property type="entry name" value="VWD"/>
    <property type="match status" value="1"/>
</dbReference>
<dbReference type="InterPro" id="IPR052749">
    <property type="entry name" value="Alpha-tectorin"/>
</dbReference>
<dbReference type="Gene3D" id="2.40.20.10">
    <property type="entry name" value="Plasminogen Kringle 4"/>
    <property type="match status" value="1"/>
</dbReference>
<keyword evidence="10" id="KW-1185">Reference proteome</keyword>
<feature type="domain" description="WSC" evidence="7">
    <location>
        <begin position="435"/>
        <end position="526"/>
    </location>
</feature>
<dbReference type="Pfam" id="PF00051">
    <property type="entry name" value="Kringle"/>
    <property type="match status" value="1"/>
</dbReference>
<feature type="transmembrane region" description="Helical" evidence="5">
    <location>
        <begin position="80"/>
        <end position="102"/>
    </location>
</feature>
<keyword evidence="5" id="KW-0472">Membrane</keyword>
<dbReference type="OrthoDB" id="6114226at2759"/>
<dbReference type="CDD" id="cd19941">
    <property type="entry name" value="TIL"/>
    <property type="match status" value="1"/>
</dbReference>
<keyword evidence="3" id="KW-1015">Disulfide bond</keyword>
<dbReference type="SUPFAM" id="SSF57567">
    <property type="entry name" value="Serine protease inhibitors"/>
    <property type="match status" value="1"/>
</dbReference>
<dbReference type="SMART" id="SM00321">
    <property type="entry name" value="WSC"/>
    <property type="match status" value="2"/>
</dbReference>
<dbReference type="SUPFAM" id="SSF57440">
    <property type="entry name" value="Kringle-like"/>
    <property type="match status" value="1"/>
</dbReference>
<dbReference type="SMART" id="SM00130">
    <property type="entry name" value="KR"/>
    <property type="match status" value="1"/>
</dbReference>
<dbReference type="InterPro" id="IPR024731">
    <property type="entry name" value="NELL2-like_EGF"/>
</dbReference>
<dbReference type="InterPro" id="IPR001846">
    <property type="entry name" value="VWF_type-D"/>
</dbReference>
<evidence type="ECO:0000313" key="10">
    <source>
        <dbReference type="Proteomes" id="UP000596742"/>
    </source>
</evidence>
<keyword evidence="1" id="KW-0245">EGF-like domain</keyword>
<dbReference type="Proteomes" id="UP000596742">
    <property type="component" value="Unassembled WGS sequence"/>
</dbReference>
<dbReference type="PANTHER" id="PTHR46160:SF9">
    <property type="entry name" value="PROTEIN PRY2-RELATED"/>
    <property type="match status" value="1"/>
</dbReference>
<dbReference type="InterPro" id="IPR002889">
    <property type="entry name" value="WSC_carb-bd"/>
</dbReference>
<evidence type="ECO:0000256" key="2">
    <source>
        <dbReference type="ARBA" id="ARBA00022572"/>
    </source>
</evidence>
<dbReference type="InterPro" id="IPR000001">
    <property type="entry name" value="Kringle"/>
</dbReference>
<evidence type="ECO:0000259" key="8">
    <source>
        <dbReference type="PROSITE" id="PS51233"/>
    </source>
</evidence>
<evidence type="ECO:0000313" key="9">
    <source>
        <dbReference type="EMBL" id="VDI05504.1"/>
    </source>
</evidence>
<dbReference type="Pfam" id="PF01826">
    <property type="entry name" value="TIL"/>
    <property type="match status" value="1"/>
</dbReference>
<dbReference type="InterPro" id="IPR038178">
    <property type="entry name" value="Kringle_sf"/>
</dbReference>
<dbReference type="InterPro" id="IPR000742">
    <property type="entry name" value="EGF"/>
</dbReference>
<feature type="domain" description="WSC" evidence="7">
    <location>
        <begin position="344"/>
        <end position="434"/>
    </location>
</feature>
<feature type="non-terminal residue" evidence="9">
    <location>
        <position position="975"/>
    </location>
</feature>
<accession>A0A8B6CJD5</accession>
<dbReference type="PROSITE" id="PS50070">
    <property type="entry name" value="KRINGLE_2"/>
    <property type="match status" value="1"/>
</dbReference>
<dbReference type="AlphaFoldDB" id="A0A8B6CJD5"/>
<name>A0A8B6CJD5_MYTGA</name>
<gene>
    <name evidence="9" type="ORF">MGAL_10B078032</name>
</gene>
<feature type="domain" description="Kringle" evidence="6">
    <location>
        <begin position="847"/>
        <end position="917"/>
    </location>
</feature>
<evidence type="ECO:0000259" key="6">
    <source>
        <dbReference type="PROSITE" id="PS50070"/>
    </source>
</evidence>
<keyword evidence="5" id="KW-0812">Transmembrane</keyword>
<keyword evidence="2 4" id="KW-0420">Kringle</keyword>
<dbReference type="Gene3D" id="2.10.25.10">
    <property type="entry name" value="Laminin"/>
    <property type="match status" value="2"/>
</dbReference>
<dbReference type="FunFam" id="2.10.25.10:FF:000055">
    <property type="entry name" value="alpha-tectorin isoform X1"/>
    <property type="match status" value="1"/>
</dbReference>
<organism evidence="9 10">
    <name type="scientific">Mytilus galloprovincialis</name>
    <name type="common">Mediterranean mussel</name>
    <dbReference type="NCBI Taxonomy" id="29158"/>
    <lineage>
        <taxon>Eukaryota</taxon>
        <taxon>Metazoa</taxon>
        <taxon>Spiralia</taxon>
        <taxon>Lophotrochozoa</taxon>
        <taxon>Mollusca</taxon>
        <taxon>Bivalvia</taxon>
        <taxon>Autobranchia</taxon>
        <taxon>Pteriomorphia</taxon>
        <taxon>Mytilida</taxon>
        <taxon>Mytiloidea</taxon>
        <taxon>Mytilidae</taxon>
        <taxon>Mytilinae</taxon>
        <taxon>Mytilus</taxon>
    </lineage>
</organism>
<comment type="caution">
    <text evidence="9">The sequence shown here is derived from an EMBL/GenBank/DDBJ whole genome shotgun (WGS) entry which is preliminary data.</text>
</comment>
<proteinExistence type="predicted"/>
<sequence>MKFYLDLGCTFLLNVIAHVFCCGERDAQNNRNLDGGERLNWNKSILVIRITLGLIINVTAFITVCVVNKETFVEGKTARGLFITIVVFTVLAYLAMEVLVWLDTSGADSTPSDCKGKCHIHGTCERGRCRCKRGYTGDGINVCSKSCTCSASGDPHYRTFDGQVLHFMGTCKYTLSQYVNPSSRCRFHVQVKNENRGNTQVSFTRSVHVVVRKTKIDLLKNNVVKIPPSLRPLVNTHSYKKRRKIRKKQMEHFNASYKMWMELKYIYHIKLDISITWDGNSAVTISVPSQFSRNLIGLCGNCNGIKDDFRTKDGLDVRTKPDKFTLIGYTIGIKCDANMQVIRRRYGQVCKVGDDSTRILHNEVLKDKGMTVQKCKQFCGKKGFKFAGVEYGYECFCGNDLRKDRKRKESDCKTPCSGNKRQTCGGPWRISIYTESGYIGCYQDDSTRILHNEVLKDKGMTVQKCKQFCGKKGFKFAGVEYGYECFCGNDLRKDRKRKESDCKTPCSGNKRQTCGGPWRISIYTAPEDVDAALACRWNKHEGGRGTPSDCKGKCHIHVNQRVTTHEERCENMGVSISWRTNQFCPFICEGNMEYSSSVSGCPATCVDIHAPKTCKLPPSEGCQCKKGFVLSDIKCIPIAQCSCKLSSGEYFPIDTEITSRDCGTVSRCVATISGDANMQVIRRQKCNRNAQCKILNGVYDCVCEEGFKGDGIKQCKVVWFYRPANSYIKQKFRLKTDDICYFCITLVSKKSNKNPELQDQLHLKIQKMLMVLWKAQSYFHHIHFKTTSGKLMQLLNNTIYLLCRIFVEHCRKSKVANVYVILVSGSTTYKPHLNLLINISECQKSTKGTEYKGRISLTQTGRSCQYWGRQYPHKHVFSNLKTEHDYCRNPSSNNSLTCYISYANIQMTGELSKVPDQGHVQTKQRKESDVQFIRPLLSDGKYDDTCPHFNSKARGRFMSFEQRVKRKQSKSYVKR</sequence>
<comment type="caution">
    <text evidence="4">Lacks conserved residue(s) required for the propagation of feature annotation.</text>
</comment>
<evidence type="ECO:0008006" key="11">
    <source>
        <dbReference type="Google" id="ProtNLM"/>
    </source>
</evidence>
<keyword evidence="5" id="KW-1133">Transmembrane helix</keyword>
<reference evidence="9" key="1">
    <citation type="submission" date="2018-11" db="EMBL/GenBank/DDBJ databases">
        <authorList>
            <person name="Alioto T."/>
            <person name="Alioto T."/>
        </authorList>
    </citation>
    <scope>NUCLEOTIDE SEQUENCE</scope>
</reference>
<evidence type="ECO:0000256" key="4">
    <source>
        <dbReference type="PROSITE-ProRule" id="PRU00121"/>
    </source>
</evidence>
<dbReference type="InterPro" id="IPR036084">
    <property type="entry name" value="Ser_inhib-like_sf"/>
</dbReference>
<dbReference type="Pfam" id="PF00094">
    <property type="entry name" value="VWD"/>
    <property type="match status" value="1"/>
</dbReference>
<dbReference type="PROSITE" id="PS51233">
    <property type="entry name" value="VWFD"/>
    <property type="match status" value="1"/>
</dbReference>
<evidence type="ECO:0000256" key="1">
    <source>
        <dbReference type="ARBA" id="ARBA00022536"/>
    </source>
</evidence>